<dbReference type="AlphaFoldDB" id="A0A1W6EVR6"/>
<sequence>MNAEKVVSTLYSIWLKLRSGSVMKPSVLLLAMAVAILASTASKTGAAYGSPLPEANAEPEPFAPLARSVVRLLKAMSRGLHRLSQRPATQIGMEMVNER</sequence>
<organism evidence="1">
    <name type="scientific">Ampulex compressa</name>
    <name type="common">Emerald cockroach wasp</name>
    <dbReference type="NCBI Taxonomy" id="860918"/>
    <lineage>
        <taxon>Eukaryota</taxon>
        <taxon>Metazoa</taxon>
        <taxon>Ecdysozoa</taxon>
        <taxon>Arthropoda</taxon>
        <taxon>Hexapoda</taxon>
        <taxon>Insecta</taxon>
        <taxon>Pterygota</taxon>
        <taxon>Neoptera</taxon>
        <taxon>Endopterygota</taxon>
        <taxon>Hymenoptera</taxon>
        <taxon>Apocrita</taxon>
        <taxon>Aculeata</taxon>
        <taxon>Apoidea</taxon>
        <taxon>Ampulicidae</taxon>
        <taxon>Ampulicini</taxon>
        <taxon>Ampulex</taxon>
    </lineage>
</organism>
<name>A0A1W6EVR6_AMPCP</name>
<evidence type="ECO:0000313" key="1">
    <source>
        <dbReference type="EMBL" id="ARK19814.1"/>
    </source>
</evidence>
<proteinExistence type="evidence at transcript level"/>
<dbReference type="EMBL" id="KY563405">
    <property type="protein sequence ID" value="ARK19814.1"/>
    <property type="molecule type" value="mRNA"/>
</dbReference>
<protein>
    <submittedName>
        <fullName evidence="1">Venom protein</fullName>
    </submittedName>
</protein>
<reference evidence="1" key="1">
    <citation type="submission" date="2017-02" db="EMBL/GenBank/DDBJ databases">
        <title>Parasitoid Jewel Wasp Mounts Multi-Pronged Neurochemical Attack to Hijack a Host Brain.</title>
        <authorList>
            <person name="Arvidson R.S."/>
            <person name="Kaiser M."/>
            <person name="Libersat F."/>
            <person name="Adams M.E."/>
        </authorList>
    </citation>
    <scope>NUCLEOTIDE SEQUENCE</scope>
    <source>
        <strain evidence="1">32</strain>
    </source>
</reference>
<accession>A0A1W6EVR6</accession>